<dbReference type="Proteomes" id="UP000245626">
    <property type="component" value="Unassembled WGS sequence"/>
</dbReference>
<keyword evidence="2" id="KW-1185">Reference proteome</keyword>
<evidence type="ECO:0000313" key="2">
    <source>
        <dbReference type="Proteomes" id="UP000245626"/>
    </source>
</evidence>
<sequence>MIKDHPAANHSPLLTLESPSILFGLDPVRFLSRLTRLSLLPSPTVSQKPSTGIMKVTTFLSSMLIGASMISASAIPTPAPIVPIERRQDLATIFTFTNADDFLSVLQKEASETPDVFPSASSILASVMSSLQQEYPGYSNKLSEASQSLNSVLSVESVLATATGEGAKVTATSLYSLATLGIASANPGASPSSSPSSSSSGAQSTTSALGPTLVLAAVAGAFFILV</sequence>
<name>A0ACD0NLE7_9BASI</name>
<reference evidence="1 2" key="1">
    <citation type="journal article" date="2018" name="Mol. Biol. Evol.">
        <title>Broad Genomic Sampling Reveals a Smut Pathogenic Ancestry of the Fungal Clade Ustilaginomycotina.</title>
        <authorList>
            <person name="Kijpornyongpan T."/>
            <person name="Mondo S.J."/>
            <person name="Barry K."/>
            <person name="Sandor L."/>
            <person name="Lee J."/>
            <person name="Lipzen A."/>
            <person name="Pangilinan J."/>
            <person name="LaButti K."/>
            <person name="Hainaut M."/>
            <person name="Henrissat B."/>
            <person name="Grigoriev I.V."/>
            <person name="Spatafora J.W."/>
            <person name="Aime M.C."/>
        </authorList>
    </citation>
    <scope>NUCLEOTIDE SEQUENCE [LARGE SCALE GENOMIC DNA]</scope>
    <source>
        <strain evidence="1 2">SA 807</strain>
    </source>
</reference>
<protein>
    <submittedName>
        <fullName evidence="1">Uncharacterized protein</fullName>
    </submittedName>
</protein>
<proteinExistence type="predicted"/>
<gene>
    <name evidence="1" type="ORF">IE53DRAFT_391229</name>
</gene>
<organism evidence="1 2">
    <name type="scientific">Violaceomyces palustris</name>
    <dbReference type="NCBI Taxonomy" id="1673888"/>
    <lineage>
        <taxon>Eukaryota</taxon>
        <taxon>Fungi</taxon>
        <taxon>Dikarya</taxon>
        <taxon>Basidiomycota</taxon>
        <taxon>Ustilaginomycotina</taxon>
        <taxon>Ustilaginomycetes</taxon>
        <taxon>Violaceomycetales</taxon>
        <taxon>Violaceomycetaceae</taxon>
        <taxon>Violaceomyces</taxon>
    </lineage>
</organism>
<evidence type="ECO:0000313" key="1">
    <source>
        <dbReference type="EMBL" id="PWN46604.1"/>
    </source>
</evidence>
<accession>A0ACD0NLE7</accession>
<dbReference type="EMBL" id="KZ820851">
    <property type="protein sequence ID" value="PWN46604.1"/>
    <property type="molecule type" value="Genomic_DNA"/>
</dbReference>